<dbReference type="InterPro" id="IPR013325">
    <property type="entry name" value="RNA_pol_sigma_r2"/>
</dbReference>
<dbReference type="Proteomes" id="UP000201838">
    <property type="component" value="Unassembled WGS sequence"/>
</dbReference>
<dbReference type="GO" id="GO:0003677">
    <property type="term" value="F:DNA binding"/>
    <property type="evidence" value="ECO:0007669"/>
    <property type="project" value="InterPro"/>
</dbReference>
<dbReference type="GO" id="GO:0006352">
    <property type="term" value="P:DNA-templated transcription initiation"/>
    <property type="evidence" value="ECO:0007669"/>
    <property type="project" value="InterPro"/>
</dbReference>
<keyword evidence="5" id="KW-1185">Reference proteome</keyword>
<dbReference type="PANTHER" id="PTHR47756">
    <property type="entry name" value="BLL6612 PROTEIN-RELATED"/>
    <property type="match status" value="1"/>
</dbReference>
<dbReference type="InterPro" id="IPR036388">
    <property type="entry name" value="WH-like_DNA-bd_sf"/>
</dbReference>
<dbReference type="InterPro" id="IPR013324">
    <property type="entry name" value="RNA_pol_sigma_r3/r4-like"/>
</dbReference>
<sequence>MDKRLASAARAEVSEVLRQDRGRLLAALIHAVGDFDIAEEALSDALEAALVHWGRSGVPDNPKAWLLQVGRRRAIDRLRKAKRFRARASDITRMMEEDEAARSADADAIPDERLKLIFTCCHPALEEKSRVALTLRTVGGLSTREIARSFLDSEAAMGQRLSRAKAKIGAAGIPYAVPSRDQWDTRLQSVLIVIYLIFNEGWTASGGDAPIRDTLCSEAMFLARLMSKLAPAEPEIEALLSLMMLNWARRNARHSPGTGLVGLDEQDRSLWNGDHLDEGLSLLDMAVARGRPGPFQCQAAIQALHVVATKPDETDWAQILLLYDRLLTFHPTDVVRLNRAVALAETGALPEALASVDELAEGMEGYQPFHAARAEILRRSGHRKEALAALERAIDLSRSPDEQRWLADRQAALY</sequence>
<evidence type="ECO:0000313" key="4">
    <source>
        <dbReference type="EMBL" id="SMX22012.1"/>
    </source>
</evidence>
<evidence type="ECO:0000313" key="5">
    <source>
        <dbReference type="Proteomes" id="UP000201838"/>
    </source>
</evidence>
<dbReference type="Gene3D" id="1.10.1740.10">
    <property type="match status" value="1"/>
</dbReference>
<dbReference type="Pfam" id="PF08281">
    <property type="entry name" value="Sigma70_r4_2"/>
    <property type="match status" value="1"/>
</dbReference>
<dbReference type="Pfam" id="PF20239">
    <property type="entry name" value="DUF6596"/>
    <property type="match status" value="1"/>
</dbReference>
<evidence type="ECO:0000259" key="1">
    <source>
        <dbReference type="Pfam" id="PF04542"/>
    </source>
</evidence>
<accession>A0A238IVM4</accession>
<feature type="domain" description="RNA polymerase sigma factor 70 region 4 type 2" evidence="2">
    <location>
        <begin position="117"/>
        <end position="168"/>
    </location>
</feature>
<dbReference type="InterPro" id="IPR046531">
    <property type="entry name" value="DUF6596"/>
</dbReference>
<feature type="domain" description="RNA polymerase sigma-70 region 2" evidence="1">
    <location>
        <begin position="21"/>
        <end position="83"/>
    </location>
</feature>
<dbReference type="PANTHER" id="PTHR47756:SF2">
    <property type="entry name" value="BLL6612 PROTEIN"/>
    <property type="match status" value="1"/>
</dbReference>
<evidence type="ECO:0000259" key="2">
    <source>
        <dbReference type="Pfam" id="PF08281"/>
    </source>
</evidence>
<dbReference type="SUPFAM" id="SSF88659">
    <property type="entry name" value="Sigma3 and sigma4 domains of RNA polymerase sigma factors"/>
    <property type="match status" value="1"/>
</dbReference>
<dbReference type="InterPro" id="IPR013249">
    <property type="entry name" value="RNA_pol_sigma70_r4_t2"/>
</dbReference>
<evidence type="ECO:0000259" key="3">
    <source>
        <dbReference type="Pfam" id="PF20239"/>
    </source>
</evidence>
<dbReference type="Gene3D" id="1.25.40.10">
    <property type="entry name" value="Tetratricopeptide repeat domain"/>
    <property type="match status" value="1"/>
</dbReference>
<feature type="domain" description="DUF6596" evidence="3">
    <location>
        <begin position="186"/>
        <end position="286"/>
    </location>
</feature>
<dbReference type="AlphaFoldDB" id="A0A238IVM4"/>
<dbReference type="InterPro" id="IPR007627">
    <property type="entry name" value="RNA_pol_sigma70_r2"/>
</dbReference>
<dbReference type="GO" id="GO:0016987">
    <property type="term" value="F:sigma factor activity"/>
    <property type="evidence" value="ECO:0007669"/>
    <property type="project" value="InterPro"/>
</dbReference>
<proteinExistence type="predicted"/>
<name>A0A238IVM4_9RHOB</name>
<dbReference type="SUPFAM" id="SSF48452">
    <property type="entry name" value="TPR-like"/>
    <property type="match status" value="1"/>
</dbReference>
<dbReference type="RefSeq" id="WP_217897920.1">
    <property type="nucleotide sequence ID" value="NZ_FXXQ01000001.1"/>
</dbReference>
<organism evidence="4 5">
    <name type="scientific">Boseongicola aestuarii</name>
    <dbReference type="NCBI Taxonomy" id="1470561"/>
    <lineage>
        <taxon>Bacteria</taxon>
        <taxon>Pseudomonadati</taxon>
        <taxon>Pseudomonadota</taxon>
        <taxon>Alphaproteobacteria</taxon>
        <taxon>Rhodobacterales</taxon>
        <taxon>Paracoccaceae</taxon>
        <taxon>Boseongicola</taxon>
    </lineage>
</organism>
<dbReference type="EMBL" id="FXXQ01000001">
    <property type="protein sequence ID" value="SMX22012.1"/>
    <property type="molecule type" value="Genomic_DNA"/>
</dbReference>
<gene>
    <name evidence="4" type="primary">sigI</name>
    <name evidence="4" type="ORF">BOA8489_00099</name>
</gene>
<dbReference type="InterPro" id="IPR011990">
    <property type="entry name" value="TPR-like_helical_dom_sf"/>
</dbReference>
<reference evidence="4 5" key="1">
    <citation type="submission" date="2017-05" db="EMBL/GenBank/DDBJ databases">
        <authorList>
            <person name="Song R."/>
            <person name="Chenine A.L."/>
            <person name="Ruprecht R.M."/>
        </authorList>
    </citation>
    <scope>NUCLEOTIDE SEQUENCE [LARGE SCALE GENOMIC DNA]</scope>
    <source>
        <strain evidence="4 5">CECT 8489</strain>
    </source>
</reference>
<dbReference type="Gene3D" id="1.10.10.10">
    <property type="entry name" value="Winged helix-like DNA-binding domain superfamily/Winged helix DNA-binding domain"/>
    <property type="match status" value="1"/>
</dbReference>
<dbReference type="Pfam" id="PF04542">
    <property type="entry name" value="Sigma70_r2"/>
    <property type="match status" value="1"/>
</dbReference>
<dbReference type="SUPFAM" id="SSF88946">
    <property type="entry name" value="Sigma2 domain of RNA polymerase sigma factors"/>
    <property type="match status" value="1"/>
</dbReference>
<protein>
    <submittedName>
        <fullName evidence="4">Putative ECF RNA polymerase sigma factor SigI</fullName>
    </submittedName>
</protein>